<dbReference type="Pfam" id="PF01535">
    <property type="entry name" value="PPR"/>
    <property type="match status" value="3"/>
</dbReference>
<dbReference type="Gene3D" id="1.25.40.10">
    <property type="entry name" value="Tetratricopeptide repeat domain"/>
    <property type="match status" value="2"/>
</dbReference>
<dbReference type="AlphaFoldDB" id="A0A835M9N9"/>
<protein>
    <recommendedName>
        <fullName evidence="7">Pentatricopeptide repeat-containing protein</fullName>
    </recommendedName>
</protein>
<feature type="repeat" description="PPR" evidence="3">
    <location>
        <begin position="426"/>
        <end position="460"/>
    </location>
</feature>
<accession>A0A835M9N9</accession>
<keyword evidence="6" id="KW-1185">Reference proteome</keyword>
<feature type="repeat" description="PPR" evidence="3">
    <location>
        <begin position="221"/>
        <end position="255"/>
    </location>
</feature>
<proteinExistence type="inferred from homology"/>
<evidence type="ECO:0008006" key="7">
    <source>
        <dbReference type="Google" id="ProtNLM"/>
    </source>
</evidence>
<comment type="similarity">
    <text evidence="1">Belongs to the PPR family. P subfamily.</text>
</comment>
<sequence length="562" mass="64139">MDKTPPASGGDVSIVNAPPKSTSEPTASVQLFMYLRHAARRIGLYKLMVVYYLLHSQNLAWAPKVSGPPLAQRSRREKECISGRMNKRTKRNLESYLHNMPVSMSSYINPNTARAPRQISTNTRDLRHLGRRTTLEFFSWAGFEMGFCFEDSVIEYMADFLGREGRIKDALCLFEEMEVELNCKPDNFVCNNMLYVLCKKETSGEFIDKALMIFRKIESPDVYSYSNILVGLCKFGRIESAVEVFHEMCSANLVPTKSAVNFLIGQLCRLNTNEECLERVRVRNFRRPFTILVPNVGLDGGAILAAVKIFWLMGDLGLFPSPFIINQLISELCRLRKIDEAMEIFWVVEKKRLNCLEESYTIVIRALCDVRRVEEACQLFGQMLSQELKPKLVLYNSLICMLCKLGNVDKADRLFEIMNKRRCGPDNVTYTALIHGYGGAHNWEAAYGLLMEMLKMGWCPHFHTYSLVDKLLKEHGRSDLALKLEGKLDIQLLNKHCKAGQLEASYEKLSSMLERGFNLPVYARDAFIRAFQKAGKREIALDLLKKVEHDVSQSTIEPALVE</sequence>
<dbReference type="PROSITE" id="PS51375">
    <property type="entry name" value="PPR"/>
    <property type="match status" value="4"/>
</dbReference>
<gene>
    <name evidence="5" type="ORF">IFM89_011468</name>
</gene>
<comment type="caution">
    <text evidence="5">The sequence shown here is derived from an EMBL/GenBank/DDBJ whole genome shotgun (WGS) entry which is preliminary data.</text>
</comment>
<dbReference type="PANTHER" id="PTHR47938">
    <property type="entry name" value="RESPIRATORY COMPLEX I CHAPERONE (CIA84), PUTATIVE (AFU_ORTHOLOGUE AFUA_2G06020)-RELATED"/>
    <property type="match status" value="1"/>
</dbReference>
<feature type="repeat" description="PPR" evidence="3">
    <location>
        <begin position="356"/>
        <end position="390"/>
    </location>
</feature>
<feature type="region of interest" description="Disordered" evidence="4">
    <location>
        <begin position="1"/>
        <end position="24"/>
    </location>
</feature>
<dbReference type="InterPro" id="IPR002885">
    <property type="entry name" value="PPR_rpt"/>
</dbReference>
<evidence type="ECO:0000313" key="6">
    <source>
        <dbReference type="Proteomes" id="UP000631114"/>
    </source>
</evidence>
<evidence type="ECO:0000256" key="3">
    <source>
        <dbReference type="PROSITE-ProRule" id="PRU00708"/>
    </source>
</evidence>
<feature type="repeat" description="PPR" evidence="3">
    <location>
        <begin position="391"/>
        <end position="425"/>
    </location>
</feature>
<dbReference type="NCBIfam" id="TIGR00756">
    <property type="entry name" value="PPR"/>
    <property type="match status" value="5"/>
</dbReference>
<dbReference type="EMBL" id="JADFTS010000001">
    <property type="protein sequence ID" value="KAF9624460.1"/>
    <property type="molecule type" value="Genomic_DNA"/>
</dbReference>
<dbReference type="Pfam" id="PF13041">
    <property type="entry name" value="PPR_2"/>
    <property type="match status" value="2"/>
</dbReference>
<dbReference type="InterPro" id="IPR011990">
    <property type="entry name" value="TPR-like_helical_dom_sf"/>
</dbReference>
<evidence type="ECO:0000256" key="4">
    <source>
        <dbReference type="SAM" id="MobiDB-lite"/>
    </source>
</evidence>
<evidence type="ECO:0000313" key="5">
    <source>
        <dbReference type="EMBL" id="KAF9624460.1"/>
    </source>
</evidence>
<organism evidence="5 6">
    <name type="scientific">Coptis chinensis</name>
    <dbReference type="NCBI Taxonomy" id="261450"/>
    <lineage>
        <taxon>Eukaryota</taxon>
        <taxon>Viridiplantae</taxon>
        <taxon>Streptophyta</taxon>
        <taxon>Embryophyta</taxon>
        <taxon>Tracheophyta</taxon>
        <taxon>Spermatophyta</taxon>
        <taxon>Magnoliopsida</taxon>
        <taxon>Ranunculales</taxon>
        <taxon>Ranunculaceae</taxon>
        <taxon>Coptidoideae</taxon>
        <taxon>Coptis</taxon>
    </lineage>
</organism>
<evidence type="ECO:0000256" key="2">
    <source>
        <dbReference type="ARBA" id="ARBA00022737"/>
    </source>
</evidence>
<dbReference type="OrthoDB" id="733434at2759"/>
<dbReference type="Proteomes" id="UP000631114">
    <property type="component" value="Unassembled WGS sequence"/>
</dbReference>
<keyword evidence="2" id="KW-0677">Repeat</keyword>
<evidence type="ECO:0000256" key="1">
    <source>
        <dbReference type="ARBA" id="ARBA00007626"/>
    </source>
</evidence>
<dbReference type="GO" id="GO:0003729">
    <property type="term" value="F:mRNA binding"/>
    <property type="evidence" value="ECO:0007669"/>
    <property type="project" value="TreeGrafter"/>
</dbReference>
<name>A0A835M9N9_9MAGN</name>
<dbReference type="PANTHER" id="PTHR47938:SF35">
    <property type="entry name" value="PENTATRICOPEPTIDE REPEAT-CONTAINING PROTEIN 4, MITOCHONDRIAL-RELATED"/>
    <property type="match status" value="1"/>
</dbReference>
<reference evidence="5 6" key="1">
    <citation type="submission" date="2020-10" db="EMBL/GenBank/DDBJ databases">
        <title>The Coptis chinensis genome and diversification of protoberbering-type alkaloids.</title>
        <authorList>
            <person name="Wang B."/>
            <person name="Shu S."/>
            <person name="Song C."/>
            <person name="Liu Y."/>
        </authorList>
    </citation>
    <scope>NUCLEOTIDE SEQUENCE [LARGE SCALE GENOMIC DNA]</scope>
    <source>
        <strain evidence="5">HL-2020</strain>
        <tissue evidence="5">Leaf</tissue>
    </source>
</reference>